<organism evidence="1 2">
    <name type="scientific">Dryococelus australis</name>
    <dbReference type="NCBI Taxonomy" id="614101"/>
    <lineage>
        <taxon>Eukaryota</taxon>
        <taxon>Metazoa</taxon>
        <taxon>Ecdysozoa</taxon>
        <taxon>Arthropoda</taxon>
        <taxon>Hexapoda</taxon>
        <taxon>Insecta</taxon>
        <taxon>Pterygota</taxon>
        <taxon>Neoptera</taxon>
        <taxon>Polyneoptera</taxon>
        <taxon>Phasmatodea</taxon>
        <taxon>Verophasmatodea</taxon>
        <taxon>Anareolatae</taxon>
        <taxon>Phasmatidae</taxon>
        <taxon>Eurycanthinae</taxon>
        <taxon>Dryococelus</taxon>
    </lineage>
</organism>
<keyword evidence="2" id="KW-1185">Reference proteome</keyword>
<accession>A0ABQ9H8E1</accession>
<feature type="non-terminal residue" evidence="1">
    <location>
        <position position="261"/>
    </location>
</feature>
<evidence type="ECO:0000313" key="2">
    <source>
        <dbReference type="Proteomes" id="UP001159363"/>
    </source>
</evidence>
<comment type="caution">
    <text evidence="1">The sequence shown here is derived from an EMBL/GenBank/DDBJ whole genome shotgun (WGS) entry which is preliminary data.</text>
</comment>
<name>A0ABQ9H8E1_9NEOP</name>
<evidence type="ECO:0000313" key="1">
    <source>
        <dbReference type="EMBL" id="KAJ8880569.1"/>
    </source>
</evidence>
<protein>
    <submittedName>
        <fullName evidence="1">Uncharacterized protein</fullName>
    </submittedName>
</protein>
<sequence>MLYYCKGAMICMKIACACGNVFSWYSHPVFGKRPEGNVEIASSLYLSGILFKQYKSFCGSLDIAMFSRTTCDKIINSIISPVINSVMDSTILQGFAQNFVYSLMDLHRGIIVDFELLQIGIVKGDLEKNACENLISKLTAKENSDLNIGSEAYYALKKIVLDKSFLKDLKHVKHYAHTGNLDSYHNVHLKYAPKRVHFSFSSLHRRSILAVTYRSQYSMSSGDWVLNNKYALSSDGWKEDIMKRILANLRDQDLPEEEPGE</sequence>
<dbReference type="PANTHER" id="PTHR31751">
    <property type="entry name" value="SI:CH211-108C17.2-RELATED-RELATED"/>
    <property type="match status" value="1"/>
</dbReference>
<dbReference type="EMBL" id="JARBHB010000006">
    <property type="protein sequence ID" value="KAJ8880569.1"/>
    <property type="molecule type" value="Genomic_DNA"/>
</dbReference>
<dbReference type="Proteomes" id="UP001159363">
    <property type="component" value="Chromosome 5"/>
</dbReference>
<gene>
    <name evidence="1" type="ORF">PR048_017039</name>
</gene>
<reference evidence="1 2" key="1">
    <citation type="submission" date="2023-02" db="EMBL/GenBank/DDBJ databases">
        <title>LHISI_Scaffold_Assembly.</title>
        <authorList>
            <person name="Stuart O.P."/>
            <person name="Cleave R."/>
            <person name="Magrath M.J.L."/>
            <person name="Mikheyev A.S."/>
        </authorList>
    </citation>
    <scope>NUCLEOTIDE SEQUENCE [LARGE SCALE GENOMIC DNA]</scope>
    <source>
        <strain evidence="1">Daus_M_001</strain>
        <tissue evidence="1">Leg muscle</tissue>
    </source>
</reference>
<dbReference type="PANTHER" id="PTHR31751:SF42">
    <property type="entry name" value="PROTEIN CBG10204"/>
    <property type="match status" value="1"/>
</dbReference>
<proteinExistence type="predicted"/>